<keyword evidence="2" id="KW-1185">Reference proteome</keyword>
<name>A0AAW1RKW1_9CHLO</name>
<reference evidence="1 2" key="1">
    <citation type="journal article" date="2024" name="Nat. Commun.">
        <title>Phylogenomics reveals the evolutionary origins of lichenization in chlorophyte algae.</title>
        <authorList>
            <person name="Puginier C."/>
            <person name="Libourel C."/>
            <person name="Otte J."/>
            <person name="Skaloud P."/>
            <person name="Haon M."/>
            <person name="Grisel S."/>
            <person name="Petersen M."/>
            <person name="Berrin J.G."/>
            <person name="Delaux P.M."/>
            <person name="Dal Grande F."/>
            <person name="Keller J."/>
        </authorList>
    </citation>
    <scope>NUCLEOTIDE SEQUENCE [LARGE SCALE GENOMIC DNA]</scope>
    <source>
        <strain evidence="1 2">SAG 2145</strain>
    </source>
</reference>
<comment type="caution">
    <text evidence="1">The sequence shown here is derived from an EMBL/GenBank/DDBJ whole genome shotgun (WGS) entry which is preliminary data.</text>
</comment>
<dbReference type="EMBL" id="JALJOS010000009">
    <property type="protein sequence ID" value="KAK9834630.1"/>
    <property type="molecule type" value="Genomic_DNA"/>
</dbReference>
<protein>
    <submittedName>
        <fullName evidence="1">Uncharacterized protein</fullName>
    </submittedName>
</protein>
<sequence length="180" mass="19983">MEPADTLLPTLSYPFRGTELINALPEYCEAIRELYLEHALMRAQGQIGPEDSLIQLFLIRSFQKGQFDDRGKAITENAVCTFASLLVLPLPISTIQDIIENGGCHAAMVSGEVCFGDSHGIVLQVSMNNFATSYWFKQRRGRNGLVLGVFPMMQSHCGSYQSRSKCKFEKVIQAEASARS</sequence>
<dbReference type="Proteomes" id="UP001438707">
    <property type="component" value="Unassembled WGS sequence"/>
</dbReference>
<evidence type="ECO:0000313" key="2">
    <source>
        <dbReference type="Proteomes" id="UP001438707"/>
    </source>
</evidence>
<evidence type="ECO:0000313" key="1">
    <source>
        <dbReference type="EMBL" id="KAK9834630.1"/>
    </source>
</evidence>
<organism evidence="1 2">
    <name type="scientific">Apatococcus lobatus</name>
    <dbReference type="NCBI Taxonomy" id="904363"/>
    <lineage>
        <taxon>Eukaryota</taxon>
        <taxon>Viridiplantae</taxon>
        <taxon>Chlorophyta</taxon>
        <taxon>core chlorophytes</taxon>
        <taxon>Trebouxiophyceae</taxon>
        <taxon>Chlorellales</taxon>
        <taxon>Chlorellaceae</taxon>
        <taxon>Apatococcus</taxon>
    </lineage>
</organism>
<accession>A0AAW1RKW1</accession>
<gene>
    <name evidence="1" type="ORF">WJX74_006162</name>
</gene>
<dbReference type="AlphaFoldDB" id="A0AAW1RKW1"/>
<proteinExistence type="predicted"/>